<dbReference type="GO" id="GO:1990904">
    <property type="term" value="C:ribonucleoprotein complex"/>
    <property type="evidence" value="ECO:0007669"/>
    <property type="project" value="TreeGrafter"/>
</dbReference>
<dbReference type="InterPro" id="IPR039604">
    <property type="entry name" value="Bfr1"/>
</dbReference>
<evidence type="ECO:0000313" key="3">
    <source>
        <dbReference type="Proteomes" id="UP001381693"/>
    </source>
</evidence>
<dbReference type="PANTHER" id="PTHR31027:SF2">
    <property type="entry name" value="LEBERCILIN DOMAIN-CONTAINING PROTEIN"/>
    <property type="match status" value="1"/>
</dbReference>
<dbReference type="EMBL" id="JAXCGZ010002318">
    <property type="protein sequence ID" value="KAK7084048.1"/>
    <property type="molecule type" value="Genomic_DNA"/>
</dbReference>
<dbReference type="GO" id="GO:0005783">
    <property type="term" value="C:endoplasmic reticulum"/>
    <property type="evidence" value="ECO:0007669"/>
    <property type="project" value="TreeGrafter"/>
</dbReference>
<feature type="region of interest" description="Disordered" evidence="1">
    <location>
        <begin position="349"/>
        <end position="377"/>
    </location>
</feature>
<dbReference type="GO" id="GO:0003729">
    <property type="term" value="F:mRNA binding"/>
    <property type="evidence" value="ECO:0007669"/>
    <property type="project" value="TreeGrafter"/>
</dbReference>
<sequence length="520" mass="58078">MLTITDKAENKKYRTERARLIDERNTNYSKIRALYAQEEEIKKAMSEIREVIGDNKKSLDQLRQLKPTLEKNWLQEQPKQVVRSKRFEEKRKQRPEQLRIREHQETRRKSWGKYEVSKDPYEEECDVCRVLISYLQSSMNLATPTSRISSPLDCRLTPSENPSTPASDPDYMGSFYMKPKDDDGFIRVSKKEKARTKRELRLARRVKELSHTPDVLLKFSKVSVAPPRNTDEIPAAVIALQDALQHFNNLYMQAKKTTAREQNVRAIAGNIRYSRPSTLALSPPQLIVTEDASALPIGTPAFLQIETPVTSKCEQKIENPSLREKVDLGNPTSPCMDLGNPISPHVDLGNPASPRMDLGNPALPRNPSLENPSQPTKLGSEVDELFTHQHCTQLAQNASVSKPAKTWATAVAINKCTNPEATTLAVVVVKKEGGGDIVLRNGFHSTEAVNEVPVFNVKPFSNADLKNCKGKLSLSSDNSFFTSPVSLTTNLVEVNNNNNTVSPSYASVTAKLSAATVQES</sequence>
<evidence type="ECO:0000313" key="2">
    <source>
        <dbReference type="EMBL" id="KAK7084048.1"/>
    </source>
</evidence>
<dbReference type="Proteomes" id="UP001381693">
    <property type="component" value="Unassembled WGS sequence"/>
</dbReference>
<evidence type="ECO:0000256" key="1">
    <source>
        <dbReference type="SAM" id="MobiDB-lite"/>
    </source>
</evidence>
<dbReference type="GO" id="GO:0042175">
    <property type="term" value="C:nuclear outer membrane-endoplasmic reticulum membrane network"/>
    <property type="evidence" value="ECO:0007669"/>
    <property type="project" value="TreeGrafter"/>
</dbReference>
<dbReference type="AlphaFoldDB" id="A0AAN8XLY0"/>
<proteinExistence type="predicted"/>
<dbReference type="PANTHER" id="PTHR31027">
    <property type="entry name" value="NUCLEAR SEGREGATION PROTEIN BFR1"/>
    <property type="match status" value="1"/>
</dbReference>
<comment type="caution">
    <text evidence="2">The sequence shown here is derived from an EMBL/GenBank/DDBJ whole genome shotgun (WGS) entry which is preliminary data.</text>
</comment>
<reference evidence="2 3" key="1">
    <citation type="submission" date="2023-11" db="EMBL/GenBank/DDBJ databases">
        <title>Halocaridina rubra genome assembly.</title>
        <authorList>
            <person name="Smith C."/>
        </authorList>
    </citation>
    <scope>NUCLEOTIDE SEQUENCE [LARGE SCALE GENOMIC DNA]</scope>
    <source>
        <strain evidence="2">EP-1</strain>
        <tissue evidence="2">Whole</tissue>
    </source>
</reference>
<feature type="compositionally biased region" description="Polar residues" evidence="1">
    <location>
        <begin position="368"/>
        <end position="377"/>
    </location>
</feature>
<organism evidence="2 3">
    <name type="scientific">Halocaridina rubra</name>
    <name type="common">Hawaiian red shrimp</name>
    <dbReference type="NCBI Taxonomy" id="373956"/>
    <lineage>
        <taxon>Eukaryota</taxon>
        <taxon>Metazoa</taxon>
        <taxon>Ecdysozoa</taxon>
        <taxon>Arthropoda</taxon>
        <taxon>Crustacea</taxon>
        <taxon>Multicrustacea</taxon>
        <taxon>Malacostraca</taxon>
        <taxon>Eumalacostraca</taxon>
        <taxon>Eucarida</taxon>
        <taxon>Decapoda</taxon>
        <taxon>Pleocyemata</taxon>
        <taxon>Caridea</taxon>
        <taxon>Atyoidea</taxon>
        <taxon>Atyidae</taxon>
        <taxon>Halocaridina</taxon>
    </lineage>
</organism>
<dbReference type="GO" id="GO:0008298">
    <property type="term" value="P:intracellular mRNA localization"/>
    <property type="evidence" value="ECO:0007669"/>
    <property type="project" value="TreeGrafter"/>
</dbReference>
<protein>
    <submittedName>
        <fullName evidence="2">Uncharacterized protein</fullName>
    </submittedName>
</protein>
<accession>A0AAN8XLY0</accession>
<keyword evidence="3" id="KW-1185">Reference proteome</keyword>
<name>A0AAN8XLY0_HALRR</name>
<gene>
    <name evidence="2" type="ORF">SK128_007585</name>
</gene>